<proteinExistence type="inferred from homology"/>
<dbReference type="InterPro" id="IPR009019">
    <property type="entry name" value="KH_sf_prok-type"/>
</dbReference>
<name>M0MAK2_9EURY</name>
<dbReference type="EMBL" id="AOMA01000063">
    <property type="protein sequence ID" value="EMA41649.1"/>
    <property type="molecule type" value="Genomic_DNA"/>
</dbReference>
<evidence type="ECO:0000313" key="11">
    <source>
        <dbReference type="Proteomes" id="UP000011607"/>
    </source>
</evidence>
<evidence type="ECO:0000256" key="1">
    <source>
        <dbReference type="ARBA" id="ARBA00022472"/>
    </source>
</evidence>
<evidence type="ECO:0000256" key="3">
    <source>
        <dbReference type="ARBA" id="ARBA00022884"/>
    </source>
</evidence>
<evidence type="ECO:0000256" key="4">
    <source>
        <dbReference type="ARBA" id="ARBA00023015"/>
    </source>
</evidence>
<evidence type="ECO:0000259" key="9">
    <source>
        <dbReference type="Pfam" id="PF26594"/>
    </source>
</evidence>
<dbReference type="GO" id="GO:0031564">
    <property type="term" value="P:transcription antitermination"/>
    <property type="evidence" value="ECO:0007669"/>
    <property type="project" value="InterPro"/>
</dbReference>
<comment type="caution">
    <text evidence="10">The sequence shown here is derived from an EMBL/GenBank/DDBJ whole genome shotgun (WGS) entry which is preliminary data.</text>
</comment>
<gene>
    <name evidence="6" type="primary">nusA</name>
    <name evidence="10" type="ORF">C446_05020</name>
</gene>
<keyword evidence="1 6" id="KW-0806">Transcription termination</keyword>
<dbReference type="eggNOG" id="arCOG01760">
    <property type="taxonomic scope" value="Archaea"/>
</dbReference>
<comment type="subcellular location">
    <subcellularLocation>
        <location evidence="6">Cytoplasm</location>
    </subcellularLocation>
</comment>
<dbReference type="Proteomes" id="UP000011607">
    <property type="component" value="Unassembled WGS sequence"/>
</dbReference>
<feature type="region of interest" description="Disordered" evidence="8">
    <location>
        <begin position="30"/>
        <end position="75"/>
    </location>
</feature>
<dbReference type="SUPFAM" id="SSF54814">
    <property type="entry name" value="Prokaryotic type KH domain (KH-domain type II)"/>
    <property type="match status" value="2"/>
</dbReference>
<dbReference type="PANTHER" id="PTHR22648">
    <property type="entry name" value="TRANSCRIPTION TERMINATION FACTOR NUSA"/>
    <property type="match status" value="1"/>
</dbReference>
<dbReference type="InterPro" id="IPR015946">
    <property type="entry name" value="KH_dom-like_a/b"/>
</dbReference>
<protein>
    <recommendedName>
        <fullName evidence="6">Probable transcription termination protein NusA</fullName>
    </recommendedName>
</protein>
<keyword evidence="10" id="KW-0648">Protein biosynthesis</keyword>
<dbReference type="GO" id="GO:0003746">
    <property type="term" value="F:translation elongation factor activity"/>
    <property type="evidence" value="ECO:0007669"/>
    <property type="project" value="UniProtKB-KW"/>
</dbReference>
<keyword evidence="5 6" id="KW-0804">Transcription</keyword>
<keyword evidence="2 6" id="KW-0963">Cytoplasm</keyword>
<dbReference type="InterPro" id="IPR058582">
    <property type="entry name" value="KH_NusA_2nd"/>
</dbReference>
<dbReference type="RefSeq" id="WP_006671961.1">
    <property type="nucleotide sequence ID" value="NZ_AOMA01000063.1"/>
</dbReference>
<dbReference type="GO" id="GO:0005829">
    <property type="term" value="C:cytosol"/>
    <property type="evidence" value="ECO:0007669"/>
    <property type="project" value="TreeGrafter"/>
</dbReference>
<dbReference type="GO" id="GO:0003723">
    <property type="term" value="F:RNA binding"/>
    <property type="evidence" value="ECO:0007669"/>
    <property type="project" value="UniProtKB-UniRule"/>
</dbReference>
<sequence length="186" mass="19840">MGVTLDDDARQYLAAFEDVTGVDGRDCLVTGGDGDDDRHARSNVAVSRSQSRSNSNSNSNSGSGERDRRNGAASAASEKRLLIVVANGRMGEAIGPDGRTVKRFEDRVGMPVRLVEDADDPATFVANALAPAAVYNVTISENEDTVAYVEVADEDRGVAIGSNGRTIEAARRLAERHFDVDDVQLI</sequence>
<evidence type="ECO:0000256" key="7">
    <source>
        <dbReference type="PROSITE-ProRule" id="PRU00117"/>
    </source>
</evidence>
<evidence type="ECO:0000256" key="2">
    <source>
        <dbReference type="ARBA" id="ARBA00022490"/>
    </source>
</evidence>
<dbReference type="Pfam" id="PF26594">
    <property type="entry name" value="KH_NusA_2nd"/>
    <property type="match status" value="1"/>
</dbReference>
<keyword evidence="11" id="KW-1185">Reference proteome</keyword>
<feature type="domain" description="NusA-like second KH" evidence="9">
    <location>
        <begin position="121"/>
        <end position="183"/>
    </location>
</feature>
<keyword evidence="10" id="KW-0251">Elongation factor</keyword>
<dbReference type="PANTHER" id="PTHR22648:SF0">
    <property type="entry name" value="TRANSCRIPTION TERMINATION_ANTITERMINATION PROTEIN NUSA"/>
    <property type="match status" value="1"/>
</dbReference>
<reference evidence="10 11" key="1">
    <citation type="journal article" date="2014" name="PLoS Genet.">
        <title>Phylogenetically driven sequencing of extremely halophilic archaea reveals strategies for static and dynamic osmo-response.</title>
        <authorList>
            <person name="Becker E.A."/>
            <person name="Seitzer P.M."/>
            <person name="Tritt A."/>
            <person name="Larsen D."/>
            <person name="Krusor M."/>
            <person name="Yao A.I."/>
            <person name="Wu D."/>
            <person name="Madern D."/>
            <person name="Eisen J.A."/>
            <person name="Darling A.E."/>
            <person name="Facciotti M.T."/>
        </authorList>
    </citation>
    <scope>NUCLEOTIDE SEQUENCE [LARGE SCALE GENOMIC DNA]</scope>
    <source>
        <strain evidence="10 11">JCM 10879</strain>
    </source>
</reference>
<dbReference type="HAMAP" id="MF_00945_A">
    <property type="entry name" value="NusA_A"/>
    <property type="match status" value="1"/>
</dbReference>
<evidence type="ECO:0000256" key="5">
    <source>
        <dbReference type="ARBA" id="ARBA00023163"/>
    </source>
</evidence>
<keyword evidence="4 6" id="KW-0805">Transcription regulation</keyword>
<dbReference type="PROSITE" id="PS50084">
    <property type="entry name" value="KH_TYPE_1"/>
    <property type="match status" value="1"/>
</dbReference>
<dbReference type="InterPro" id="IPR030842">
    <property type="entry name" value="TF_NusA_bacterial"/>
</dbReference>
<keyword evidence="3 7" id="KW-0694">RNA-binding</keyword>
<dbReference type="InterPro" id="IPR010212">
    <property type="entry name" value="NusA_arc"/>
</dbReference>
<evidence type="ECO:0000256" key="8">
    <source>
        <dbReference type="SAM" id="MobiDB-lite"/>
    </source>
</evidence>
<comment type="similarity">
    <text evidence="6">Belongs to the NusA family.</text>
</comment>
<dbReference type="CDD" id="cd22531">
    <property type="entry name" value="KH-II_NusA_arch_rpt2"/>
    <property type="match status" value="1"/>
</dbReference>
<dbReference type="PATRIC" id="fig|1227454.3.peg.993"/>
<evidence type="ECO:0000256" key="6">
    <source>
        <dbReference type="HAMAP-Rule" id="MF_00945"/>
    </source>
</evidence>
<evidence type="ECO:0000313" key="10">
    <source>
        <dbReference type="EMBL" id="EMA41649.1"/>
    </source>
</evidence>
<comment type="function">
    <text evidence="6">Participates in transcription termination.</text>
</comment>
<dbReference type="GO" id="GO:0006353">
    <property type="term" value="P:DNA-templated transcription termination"/>
    <property type="evidence" value="ECO:0007669"/>
    <property type="project" value="UniProtKB-UniRule"/>
</dbReference>
<organism evidence="10 11">
    <name type="scientific">Halobiforma nitratireducens JCM 10879</name>
    <dbReference type="NCBI Taxonomy" id="1227454"/>
    <lineage>
        <taxon>Archaea</taxon>
        <taxon>Methanobacteriati</taxon>
        <taxon>Methanobacteriota</taxon>
        <taxon>Stenosarchaea group</taxon>
        <taxon>Halobacteria</taxon>
        <taxon>Halobacteriales</taxon>
        <taxon>Natrialbaceae</taxon>
        <taxon>Halobiforma</taxon>
    </lineage>
</organism>
<dbReference type="OrthoDB" id="4116at2157"/>
<dbReference type="AlphaFoldDB" id="M0MAK2"/>
<accession>M0MAK2</accession>
<dbReference type="STRING" id="1227454.C446_05020"/>
<dbReference type="Gene3D" id="3.30.300.20">
    <property type="match status" value="2"/>
</dbReference>
<feature type="compositionally biased region" description="Low complexity" evidence="8">
    <location>
        <begin position="42"/>
        <end position="63"/>
    </location>
</feature>
<dbReference type="NCBIfam" id="TIGR01952">
    <property type="entry name" value="nusA_arch"/>
    <property type="match status" value="1"/>
</dbReference>